<accession>A0A5R9F498</accession>
<organism evidence="1 2">
    <name type="scientific">Exobacillus caeni</name>
    <dbReference type="NCBI Taxonomy" id="2574798"/>
    <lineage>
        <taxon>Bacteria</taxon>
        <taxon>Bacillati</taxon>
        <taxon>Bacillota</taxon>
        <taxon>Bacilli</taxon>
        <taxon>Bacillales</taxon>
        <taxon>Guptibacillaceae</taxon>
        <taxon>Exobacillus</taxon>
    </lineage>
</organism>
<evidence type="ECO:0000313" key="1">
    <source>
        <dbReference type="EMBL" id="TLS35304.1"/>
    </source>
</evidence>
<reference evidence="1 2" key="1">
    <citation type="submission" date="2019-04" db="EMBL/GenBank/DDBJ databases">
        <title>Bacillus caeni sp. nov., a bacterium isolated from mangrove sediment.</title>
        <authorList>
            <person name="Huang H."/>
            <person name="Mo K."/>
            <person name="Hu Y."/>
        </authorList>
    </citation>
    <scope>NUCLEOTIDE SEQUENCE [LARGE SCALE GENOMIC DNA]</scope>
    <source>
        <strain evidence="1 2">HB172195</strain>
    </source>
</reference>
<gene>
    <name evidence="1" type="ORF">FCL54_21200</name>
</gene>
<sequence>MKWLNKIIKYQQQEDIFKVAHIQEPPELWVNDNVELYFVAETWKYKGDAYQVKMSRRLDHLKKEPDRVPRSSTLKISIYLDLYLV</sequence>
<comment type="caution">
    <text evidence="1">The sequence shown here is derived from an EMBL/GenBank/DDBJ whole genome shotgun (WGS) entry which is preliminary data.</text>
</comment>
<dbReference type="RefSeq" id="WP_138129192.1">
    <property type="nucleotide sequence ID" value="NZ_SWLG01000024.1"/>
</dbReference>
<evidence type="ECO:0000313" key="2">
    <source>
        <dbReference type="Proteomes" id="UP000308230"/>
    </source>
</evidence>
<name>A0A5R9F498_9BACL</name>
<dbReference type="EMBL" id="SWLG01000024">
    <property type="protein sequence ID" value="TLS35304.1"/>
    <property type="molecule type" value="Genomic_DNA"/>
</dbReference>
<dbReference type="Proteomes" id="UP000308230">
    <property type="component" value="Unassembled WGS sequence"/>
</dbReference>
<dbReference type="AlphaFoldDB" id="A0A5R9F498"/>
<keyword evidence="2" id="KW-1185">Reference proteome</keyword>
<proteinExistence type="predicted"/>
<protein>
    <submittedName>
        <fullName evidence="1">Uncharacterized protein</fullName>
    </submittedName>
</protein>